<evidence type="ECO:0000313" key="3">
    <source>
        <dbReference type="Proteomes" id="UP001501303"/>
    </source>
</evidence>
<accession>A0ABP5AJA7</accession>
<keyword evidence="3" id="KW-1185">Reference proteome</keyword>
<feature type="region of interest" description="Disordered" evidence="1">
    <location>
        <begin position="174"/>
        <end position="212"/>
    </location>
</feature>
<dbReference type="RefSeq" id="WP_344261478.1">
    <property type="nucleotide sequence ID" value="NZ_BAAAMJ010000026.1"/>
</dbReference>
<dbReference type="EMBL" id="BAAAMJ010000026">
    <property type="protein sequence ID" value="GAA1914200.1"/>
    <property type="molecule type" value="Genomic_DNA"/>
</dbReference>
<sequence>MRLTTIDAVTVERLISAAVAAPSIHNTQPWRYRLDPDTATLEVRAAPERGLRHTDPCGRALLVSVGAAVFNLRVAVTHLGWEPVVRLLPVPSEPTLLASVALRGSSASHGARHSADLYDVLWRRRSSRFPFSDRHRPSPELLAELSQAAQTEGATLSFPPPAQTERLLRLTAEAERRNAQDPDRRAENRAWVRDGATDGMPGASLGQQDPTGRMPLRNFTGLRPMHNGLPGAAFESRPVIGVLSTAHDRRADWLRAGQSLQHVLLTATARGVQSSLLHQAIEWPDLRWALAAAPEAPGHVQMLVRLGYGPHGPATPRRPARDVLDGDGE</sequence>
<dbReference type="Gene3D" id="3.40.109.10">
    <property type="entry name" value="NADH Oxidase"/>
    <property type="match status" value="1"/>
</dbReference>
<dbReference type="InterPro" id="IPR050627">
    <property type="entry name" value="Nitroreductase/BluB"/>
</dbReference>
<dbReference type="Proteomes" id="UP001501303">
    <property type="component" value="Unassembled WGS sequence"/>
</dbReference>
<feature type="compositionally biased region" description="Basic and acidic residues" evidence="1">
    <location>
        <begin position="319"/>
        <end position="329"/>
    </location>
</feature>
<evidence type="ECO:0008006" key="4">
    <source>
        <dbReference type="Google" id="ProtNLM"/>
    </source>
</evidence>
<feature type="region of interest" description="Disordered" evidence="1">
    <location>
        <begin position="309"/>
        <end position="329"/>
    </location>
</feature>
<gene>
    <name evidence="2" type="ORF">GCM10009716_24610</name>
</gene>
<dbReference type="PANTHER" id="PTHR23026:SF123">
    <property type="entry name" value="NAD(P)H NITROREDUCTASE RV3131-RELATED"/>
    <property type="match status" value="1"/>
</dbReference>
<dbReference type="NCBIfam" id="NF047509">
    <property type="entry name" value="Rv3131_FMN_oxido"/>
    <property type="match status" value="1"/>
</dbReference>
<comment type="caution">
    <text evidence="2">The sequence shown here is derived from an EMBL/GenBank/DDBJ whole genome shotgun (WGS) entry which is preliminary data.</text>
</comment>
<reference evidence="3" key="1">
    <citation type="journal article" date="2019" name="Int. J. Syst. Evol. Microbiol.">
        <title>The Global Catalogue of Microorganisms (GCM) 10K type strain sequencing project: providing services to taxonomists for standard genome sequencing and annotation.</title>
        <authorList>
            <consortium name="The Broad Institute Genomics Platform"/>
            <consortium name="The Broad Institute Genome Sequencing Center for Infectious Disease"/>
            <person name="Wu L."/>
            <person name="Ma J."/>
        </authorList>
    </citation>
    <scope>NUCLEOTIDE SEQUENCE [LARGE SCALE GENOMIC DNA]</scope>
    <source>
        <strain evidence="3">JCM 13581</strain>
    </source>
</reference>
<name>A0ABP5AJA7_9ACTN</name>
<proteinExistence type="predicted"/>
<organism evidence="2 3">
    <name type="scientific">Streptomyces sodiiphilus</name>
    <dbReference type="NCBI Taxonomy" id="226217"/>
    <lineage>
        <taxon>Bacteria</taxon>
        <taxon>Bacillati</taxon>
        <taxon>Actinomycetota</taxon>
        <taxon>Actinomycetes</taxon>
        <taxon>Kitasatosporales</taxon>
        <taxon>Streptomycetaceae</taxon>
        <taxon>Streptomyces</taxon>
    </lineage>
</organism>
<dbReference type="PANTHER" id="PTHR23026">
    <property type="entry name" value="NADPH NITROREDUCTASE"/>
    <property type="match status" value="1"/>
</dbReference>
<dbReference type="SUPFAM" id="SSF55469">
    <property type="entry name" value="FMN-dependent nitroreductase-like"/>
    <property type="match status" value="2"/>
</dbReference>
<evidence type="ECO:0000256" key="1">
    <source>
        <dbReference type="SAM" id="MobiDB-lite"/>
    </source>
</evidence>
<evidence type="ECO:0000313" key="2">
    <source>
        <dbReference type="EMBL" id="GAA1914200.1"/>
    </source>
</evidence>
<feature type="compositionally biased region" description="Basic and acidic residues" evidence="1">
    <location>
        <begin position="174"/>
        <end position="196"/>
    </location>
</feature>
<protein>
    <recommendedName>
        <fullName evidence="4">Nitroreductase domain-containing protein</fullName>
    </recommendedName>
</protein>
<dbReference type="InterPro" id="IPR000415">
    <property type="entry name" value="Nitroreductase-like"/>
</dbReference>